<evidence type="ECO:0000313" key="1">
    <source>
        <dbReference type="EMBL" id="KAE9280395.1"/>
    </source>
</evidence>
<evidence type="ECO:0000313" key="2">
    <source>
        <dbReference type="Proteomes" id="UP000434957"/>
    </source>
</evidence>
<name>A0A6A4C3K2_9STRA</name>
<dbReference type="PROSITE" id="PS51257">
    <property type="entry name" value="PROKAR_LIPOPROTEIN"/>
    <property type="match status" value="1"/>
</dbReference>
<dbReference type="AlphaFoldDB" id="A0A6A4C3K2"/>
<dbReference type="Proteomes" id="UP000434957">
    <property type="component" value="Unassembled WGS sequence"/>
</dbReference>
<organism evidence="1 2">
    <name type="scientific">Phytophthora rubi</name>
    <dbReference type="NCBI Taxonomy" id="129364"/>
    <lineage>
        <taxon>Eukaryota</taxon>
        <taxon>Sar</taxon>
        <taxon>Stramenopiles</taxon>
        <taxon>Oomycota</taxon>
        <taxon>Peronosporomycetes</taxon>
        <taxon>Peronosporales</taxon>
        <taxon>Peronosporaceae</taxon>
        <taxon>Phytophthora</taxon>
    </lineage>
</organism>
<comment type="caution">
    <text evidence="1">The sequence shown here is derived from an EMBL/GenBank/DDBJ whole genome shotgun (WGS) entry which is preliminary data.</text>
</comment>
<accession>A0A6A4C3K2</accession>
<sequence length="50" mass="5265">MEKRFSAKVTTVGTAVCVASASVFAACVRLCSVLLFVLGGDFRLLSYGGY</sequence>
<dbReference type="EMBL" id="QXFT01004081">
    <property type="protein sequence ID" value="KAE9280395.1"/>
    <property type="molecule type" value="Genomic_DNA"/>
</dbReference>
<gene>
    <name evidence="1" type="ORF">PR003_g27973</name>
</gene>
<reference evidence="1 2" key="1">
    <citation type="submission" date="2018-08" db="EMBL/GenBank/DDBJ databases">
        <title>Genomic investigation of the strawberry pathogen Phytophthora fragariae indicates pathogenicity is determined by transcriptional variation in three key races.</title>
        <authorList>
            <person name="Adams T.M."/>
            <person name="Armitage A.D."/>
            <person name="Sobczyk M.K."/>
            <person name="Bates H.J."/>
            <person name="Dunwell J.M."/>
            <person name="Nellist C.F."/>
            <person name="Harrison R.J."/>
        </authorList>
    </citation>
    <scope>NUCLEOTIDE SEQUENCE [LARGE SCALE GENOMIC DNA]</scope>
    <source>
        <strain evidence="1 2">SCRP333</strain>
    </source>
</reference>
<keyword evidence="2" id="KW-1185">Reference proteome</keyword>
<proteinExistence type="predicted"/>
<protein>
    <submittedName>
        <fullName evidence="1">Uncharacterized protein</fullName>
    </submittedName>
</protein>